<dbReference type="InterPro" id="IPR040176">
    <property type="entry name" value="RNF121/RNF175"/>
</dbReference>
<evidence type="ECO:0000256" key="6">
    <source>
        <dbReference type="ARBA" id="ARBA00022989"/>
    </source>
</evidence>
<evidence type="ECO:0000256" key="1">
    <source>
        <dbReference type="ARBA" id="ARBA00004141"/>
    </source>
</evidence>
<dbReference type="PROSITE" id="PS50089">
    <property type="entry name" value="ZF_RING_2"/>
    <property type="match status" value="1"/>
</dbReference>
<keyword evidence="5" id="KW-0862">Zinc</keyword>
<dbReference type="InterPro" id="IPR001841">
    <property type="entry name" value="Znf_RING"/>
</dbReference>
<evidence type="ECO:0000256" key="8">
    <source>
        <dbReference type="PROSITE-ProRule" id="PRU00175"/>
    </source>
</evidence>
<keyword evidence="7 9" id="KW-0472">Membrane</keyword>
<evidence type="ECO:0000256" key="7">
    <source>
        <dbReference type="ARBA" id="ARBA00023136"/>
    </source>
</evidence>
<dbReference type="GO" id="GO:0036503">
    <property type="term" value="P:ERAD pathway"/>
    <property type="evidence" value="ECO:0007669"/>
    <property type="project" value="TreeGrafter"/>
</dbReference>
<evidence type="ECO:0000259" key="10">
    <source>
        <dbReference type="PROSITE" id="PS50089"/>
    </source>
</evidence>
<feature type="transmembrane region" description="Helical" evidence="9">
    <location>
        <begin position="48"/>
        <end position="68"/>
    </location>
</feature>
<keyword evidence="6 9" id="KW-1133">Transmembrane helix</keyword>
<dbReference type="PANTHER" id="PTHR13407">
    <property type="entry name" value="RNF121 PROTEIN"/>
    <property type="match status" value="1"/>
</dbReference>
<dbReference type="AlphaFoldDB" id="A0A131XBS0"/>
<dbReference type="CDD" id="cd16475">
    <property type="entry name" value="RING-H2_RNF121-like"/>
    <property type="match status" value="1"/>
</dbReference>
<sequence length="325" mass="37620">MAHHHGHGGISLDLILNDSIDLSKLPDEDRARIEHARMHEKHRGHEKMHAYMLLILLASVVVAQILLVNWKKLHFKSYQRATMVGMWLIPVCISVHSHWWRFVFIWTFFTVCTCVVMSWALQKPISGTTPRWVYKWFYVIYLQSCAVCVIGYVVVMLTLLGVNVLFRAKPQTWMDVGLLLLFYGMYYGVLGRDVSEVVTDRMACTIGYYTTTGVPVRQLESNVCAVCGNKIHVLDNSDAIVEESYKLPCGHIFHEFCIRGWCIVGKKQTCPYCKEKVDLKRIFCNPWEKPHILYGNFLDFIRYLVVWQPVIIMGVQFLNQVLGLE</sequence>
<evidence type="ECO:0000256" key="9">
    <source>
        <dbReference type="SAM" id="Phobius"/>
    </source>
</evidence>
<dbReference type="SMART" id="SM00184">
    <property type="entry name" value="RING"/>
    <property type="match status" value="1"/>
</dbReference>
<name>A0A131XBS0_9ACAR</name>
<dbReference type="Gene3D" id="3.30.40.10">
    <property type="entry name" value="Zinc/RING finger domain, C3HC4 (zinc finger)"/>
    <property type="match status" value="1"/>
</dbReference>
<feature type="transmembrane region" description="Helical" evidence="9">
    <location>
        <begin position="172"/>
        <end position="190"/>
    </location>
</feature>
<accession>A0A131XBS0</accession>
<dbReference type="EMBL" id="GEFH01003467">
    <property type="protein sequence ID" value="JAP65114.1"/>
    <property type="molecule type" value="mRNA"/>
</dbReference>
<dbReference type="GO" id="GO:0061630">
    <property type="term" value="F:ubiquitin protein ligase activity"/>
    <property type="evidence" value="ECO:0007669"/>
    <property type="project" value="TreeGrafter"/>
</dbReference>
<dbReference type="GO" id="GO:0005789">
    <property type="term" value="C:endoplasmic reticulum membrane"/>
    <property type="evidence" value="ECO:0007669"/>
    <property type="project" value="TreeGrafter"/>
</dbReference>
<keyword evidence="4 8" id="KW-0863">Zinc-finger</keyword>
<evidence type="ECO:0000256" key="2">
    <source>
        <dbReference type="ARBA" id="ARBA00022692"/>
    </source>
</evidence>
<feature type="transmembrane region" description="Helical" evidence="9">
    <location>
        <begin position="133"/>
        <end position="166"/>
    </location>
</feature>
<dbReference type="GO" id="GO:0008270">
    <property type="term" value="F:zinc ion binding"/>
    <property type="evidence" value="ECO:0007669"/>
    <property type="project" value="UniProtKB-KW"/>
</dbReference>
<evidence type="ECO:0000256" key="5">
    <source>
        <dbReference type="ARBA" id="ARBA00022833"/>
    </source>
</evidence>
<dbReference type="InterPro" id="IPR013083">
    <property type="entry name" value="Znf_RING/FYVE/PHD"/>
</dbReference>
<dbReference type="GO" id="GO:0000139">
    <property type="term" value="C:Golgi membrane"/>
    <property type="evidence" value="ECO:0007669"/>
    <property type="project" value="TreeGrafter"/>
</dbReference>
<dbReference type="GO" id="GO:0016874">
    <property type="term" value="F:ligase activity"/>
    <property type="evidence" value="ECO:0007669"/>
    <property type="project" value="UniProtKB-KW"/>
</dbReference>
<feature type="transmembrane region" description="Helical" evidence="9">
    <location>
        <begin position="80"/>
        <end position="97"/>
    </location>
</feature>
<protein>
    <submittedName>
        <fullName evidence="11">Putative ring-containing e3 ubiquitin ligase</fullName>
    </submittedName>
</protein>
<reference evidence="11" key="1">
    <citation type="journal article" date="2017" name="Ticks Tick Borne Dis.">
        <title>An insight into the sialome of Hyalomma excavatum.</title>
        <authorList>
            <person name="Ribeiro J.M."/>
            <person name="Slovak M."/>
            <person name="Francischetti I.M."/>
        </authorList>
    </citation>
    <scope>NUCLEOTIDE SEQUENCE</scope>
    <source>
        <strain evidence="11">Samish</strain>
        <tissue evidence="11">Salivary glands</tissue>
    </source>
</reference>
<comment type="subcellular location">
    <subcellularLocation>
        <location evidence="1">Membrane</location>
        <topology evidence="1">Multi-pass membrane protein</topology>
    </subcellularLocation>
</comment>
<evidence type="ECO:0000256" key="4">
    <source>
        <dbReference type="ARBA" id="ARBA00022771"/>
    </source>
</evidence>
<dbReference type="Pfam" id="PF13639">
    <property type="entry name" value="zf-RING_2"/>
    <property type="match status" value="1"/>
</dbReference>
<evidence type="ECO:0000313" key="11">
    <source>
        <dbReference type="EMBL" id="JAP65114.1"/>
    </source>
</evidence>
<evidence type="ECO:0000256" key="3">
    <source>
        <dbReference type="ARBA" id="ARBA00022723"/>
    </source>
</evidence>
<feature type="domain" description="RING-type" evidence="10">
    <location>
        <begin position="224"/>
        <end position="274"/>
    </location>
</feature>
<keyword evidence="2 9" id="KW-0812">Transmembrane</keyword>
<keyword evidence="11" id="KW-0436">Ligase</keyword>
<dbReference type="SUPFAM" id="SSF57850">
    <property type="entry name" value="RING/U-box"/>
    <property type="match status" value="1"/>
</dbReference>
<feature type="transmembrane region" description="Helical" evidence="9">
    <location>
        <begin position="103"/>
        <end position="121"/>
    </location>
</feature>
<proteinExistence type="evidence at transcript level"/>
<dbReference type="PANTHER" id="PTHR13407:SF0">
    <property type="entry name" value="FI05221P"/>
    <property type="match status" value="1"/>
</dbReference>
<organism evidence="11">
    <name type="scientific">Hyalomma excavatum</name>
    <dbReference type="NCBI Taxonomy" id="257692"/>
    <lineage>
        <taxon>Eukaryota</taxon>
        <taxon>Metazoa</taxon>
        <taxon>Ecdysozoa</taxon>
        <taxon>Arthropoda</taxon>
        <taxon>Chelicerata</taxon>
        <taxon>Arachnida</taxon>
        <taxon>Acari</taxon>
        <taxon>Parasitiformes</taxon>
        <taxon>Ixodida</taxon>
        <taxon>Ixodoidea</taxon>
        <taxon>Ixodidae</taxon>
        <taxon>Hyalomminae</taxon>
        <taxon>Hyalomma</taxon>
    </lineage>
</organism>
<keyword evidence="3" id="KW-0479">Metal-binding</keyword>